<evidence type="ECO:0000313" key="2">
    <source>
        <dbReference type="Proteomes" id="UP001151760"/>
    </source>
</evidence>
<evidence type="ECO:0000313" key="1">
    <source>
        <dbReference type="EMBL" id="GJS89159.1"/>
    </source>
</evidence>
<reference evidence="1" key="2">
    <citation type="submission" date="2022-01" db="EMBL/GenBank/DDBJ databases">
        <authorList>
            <person name="Yamashiro T."/>
            <person name="Shiraishi A."/>
            <person name="Satake H."/>
            <person name="Nakayama K."/>
        </authorList>
    </citation>
    <scope>NUCLEOTIDE SEQUENCE</scope>
</reference>
<proteinExistence type="predicted"/>
<sequence length="214" mass="24063">MHESSSVEFLCLSTLKEQFKDIKSTIIVASMVDEVFEVAEMNEQIKAKEISYTRDKEGSTHDSTVLPLSLPPPPPFPVVGNAYLQVRVASLSQYVSLSYSSSNKAFQVMEDPPCLKPFLNGKHELLASFDIFPCLKPCVQTQIHPVNLEFLDLIVQCLINLLQSVVTELVDLIKPHDHLNPIFIPKCDGSWRVNYDEVVLELKTSCIPLRFGEV</sequence>
<keyword evidence="2" id="KW-1185">Reference proteome</keyword>
<protein>
    <submittedName>
        <fullName evidence="1">Uncharacterized protein</fullName>
    </submittedName>
</protein>
<organism evidence="1 2">
    <name type="scientific">Tanacetum coccineum</name>
    <dbReference type="NCBI Taxonomy" id="301880"/>
    <lineage>
        <taxon>Eukaryota</taxon>
        <taxon>Viridiplantae</taxon>
        <taxon>Streptophyta</taxon>
        <taxon>Embryophyta</taxon>
        <taxon>Tracheophyta</taxon>
        <taxon>Spermatophyta</taxon>
        <taxon>Magnoliopsida</taxon>
        <taxon>eudicotyledons</taxon>
        <taxon>Gunneridae</taxon>
        <taxon>Pentapetalae</taxon>
        <taxon>asterids</taxon>
        <taxon>campanulids</taxon>
        <taxon>Asterales</taxon>
        <taxon>Asteraceae</taxon>
        <taxon>Asteroideae</taxon>
        <taxon>Anthemideae</taxon>
        <taxon>Anthemidinae</taxon>
        <taxon>Tanacetum</taxon>
    </lineage>
</organism>
<reference evidence="1" key="1">
    <citation type="journal article" date="2022" name="Int. J. Mol. Sci.">
        <title>Draft Genome of Tanacetum Coccineum: Genomic Comparison of Closely Related Tanacetum-Family Plants.</title>
        <authorList>
            <person name="Yamashiro T."/>
            <person name="Shiraishi A."/>
            <person name="Nakayama K."/>
            <person name="Satake H."/>
        </authorList>
    </citation>
    <scope>NUCLEOTIDE SEQUENCE</scope>
</reference>
<gene>
    <name evidence="1" type="ORF">Tco_0771795</name>
</gene>
<name>A0ABQ4ZG32_9ASTR</name>
<dbReference type="Proteomes" id="UP001151760">
    <property type="component" value="Unassembled WGS sequence"/>
</dbReference>
<comment type="caution">
    <text evidence="1">The sequence shown here is derived from an EMBL/GenBank/DDBJ whole genome shotgun (WGS) entry which is preliminary data.</text>
</comment>
<accession>A0ABQ4ZG32</accession>
<dbReference type="EMBL" id="BQNB010011329">
    <property type="protein sequence ID" value="GJS89159.1"/>
    <property type="molecule type" value="Genomic_DNA"/>
</dbReference>